<organism evidence="1 2">
    <name type="scientific">Deinococcus radiodurans (strain ATCC 13939 / DSM 20539 / JCM 16871 / CCUG 27074 / LMG 4051 / NBRC 15346 / NCIMB 9279 / VKM B-1422 / R1)</name>
    <dbReference type="NCBI Taxonomy" id="243230"/>
    <lineage>
        <taxon>Bacteria</taxon>
        <taxon>Thermotogati</taxon>
        <taxon>Deinococcota</taxon>
        <taxon>Deinococci</taxon>
        <taxon>Deinococcales</taxon>
        <taxon>Deinococcaceae</taxon>
        <taxon>Deinococcus</taxon>
    </lineage>
</organism>
<dbReference type="PIR" id="A75452">
    <property type="entry name" value="A75452"/>
</dbReference>
<dbReference type="Proteomes" id="UP000002524">
    <property type="component" value="Chromosome 1"/>
</dbReference>
<dbReference type="PANTHER" id="PTHR37816">
    <property type="entry name" value="YALI0E33011P"/>
    <property type="match status" value="1"/>
</dbReference>
<dbReference type="HOGENOM" id="CLU_103067_0_0_0"/>
<dbReference type="KEGG" id="dra:DR_0974"/>
<evidence type="ECO:0000313" key="2">
    <source>
        <dbReference type="Proteomes" id="UP000002524"/>
    </source>
</evidence>
<sequence length="195" mass="21390">MLPAPMTRRSVPRPRRLHVLGASGAGTTTLGRDLAAALQLGHFETDDFFWAPSDPPYHVKRAPEQRLSLLREALVDGDGWVLSGSLCGWGDPLMAEFDAVIFVTLPTPLRLERTRQRERARFGAQLDEGGAMHRRQLDFMAWSAGDDDPASSVGRSRLVHEAWLARLSCPVVRVDNAGTQADTLGEVLARLSALP</sequence>
<dbReference type="EnsemblBacteria" id="AAF10551">
    <property type="protein sequence ID" value="AAF10551"/>
    <property type="gene ID" value="DR_0974"/>
</dbReference>
<dbReference type="InterPro" id="IPR052922">
    <property type="entry name" value="Cytidylate_Kinase-2"/>
</dbReference>
<evidence type="ECO:0008006" key="3">
    <source>
        <dbReference type="Google" id="ProtNLM"/>
    </source>
</evidence>
<proteinExistence type="predicted"/>
<gene>
    <name evidence="1" type="ordered locus">DR_0974</name>
</gene>
<dbReference type="InterPro" id="IPR027417">
    <property type="entry name" value="P-loop_NTPase"/>
</dbReference>
<dbReference type="Gene3D" id="3.40.50.300">
    <property type="entry name" value="P-loop containing nucleotide triphosphate hydrolases"/>
    <property type="match status" value="1"/>
</dbReference>
<accession>Q9RVP8</accession>
<evidence type="ECO:0000313" key="1">
    <source>
        <dbReference type="EMBL" id="AAF10551.1"/>
    </source>
</evidence>
<dbReference type="AlphaFoldDB" id="Q9RVP8"/>
<name>Q9RVP8_DEIRA</name>
<dbReference type="EMBL" id="AE000513">
    <property type="protein sequence ID" value="AAF10551.1"/>
    <property type="molecule type" value="Genomic_DNA"/>
</dbReference>
<reference evidence="1 2" key="1">
    <citation type="journal article" date="1999" name="Science">
        <title>Genome sequence of the radioresistant bacterium Deinococcus radiodurans R1.</title>
        <authorList>
            <person name="White O."/>
            <person name="Eisen J.A."/>
            <person name="Heidelberg J.F."/>
            <person name="Hickey E.K."/>
            <person name="Peterson J.D."/>
            <person name="Dodson R.J."/>
            <person name="Haft D.H."/>
            <person name="Gwinn M.L."/>
            <person name="Nelson W.C."/>
            <person name="Richardson D.L."/>
            <person name="Moffat K.S."/>
            <person name="Qin H."/>
            <person name="Jiang L."/>
            <person name="Pamphile W."/>
            <person name="Crosby M."/>
            <person name="Shen M."/>
            <person name="Vamathevan J.J."/>
            <person name="Lam P."/>
            <person name="McDonald L."/>
            <person name="Utterback T."/>
            <person name="Zalewski C."/>
            <person name="Makarova K.S."/>
            <person name="Aravind L."/>
            <person name="Daly M.J."/>
            <person name="Minton K.W."/>
            <person name="Fleischmann R.D."/>
            <person name="Ketchum K.A."/>
            <person name="Nelson K.E."/>
            <person name="Salzberg S."/>
            <person name="Smith H.O."/>
            <person name="Venter J.C."/>
            <person name="Fraser C.M."/>
        </authorList>
    </citation>
    <scope>NUCLEOTIDE SEQUENCE [LARGE SCALE GENOMIC DNA]</scope>
    <source>
        <strain evidence="2">ATCC 13939 / DSM 20539 / JCM 16871 / LMG 4051 / NBRC 15346 / NCIMB 9279 / R1 / VKM B-1422</strain>
    </source>
</reference>
<protein>
    <recommendedName>
        <fullName evidence="3">Adenylate kinase</fullName>
    </recommendedName>
</protein>
<dbReference type="OrthoDB" id="9800332at2"/>
<dbReference type="PaxDb" id="243230-DR_0974"/>
<dbReference type="PATRIC" id="fig|243230.17.peg.1161"/>
<dbReference type="NCBIfam" id="NF004861">
    <property type="entry name" value="PRK06217.1"/>
    <property type="match status" value="1"/>
</dbReference>
<dbReference type="FunCoup" id="Q9RVP8">
    <property type="interactions" value="1"/>
</dbReference>
<dbReference type="PANTHER" id="PTHR37816:SF2">
    <property type="entry name" value="DNA TOPOLOGY MODULATION PROTEIN FLAR-RELATED PROTEIN"/>
    <property type="match status" value="1"/>
</dbReference>
<dbReference type="STRING" id="243230.DR_0974"/>
<dbReference type="InParanoid" id="Q9RVP8"/>
<keyword evidence="2" id="KW-1185">Reference proteome</keyword>
<dbReference type="eggNOG" id="COG0563">
    <property type="taxonomic scope" value="Bacteria"/>
</dbReference>
<dbReference type="Pfam" id="PF13238">
    <property type="entry name" value="AAA_18"/>
    <property type="match status" value="1"/>
</dbReference>
<dbReference type="SUPFAM" id="SSF52540">
    <property type="entry name" value="P-loop containing nucleoside triphosphate hydrolases"/>
    <property type="match status" value="1"/>
</dbReference>